<dbReference type="InterPro" id="IPR050700">
    <property type="entry name" value="YIM1/Zinc_Alcohol_DH_Fams"/>
</dbReference>
<evidence type="ECO:0000259" key="1">
    <source>
        <dbReference type="SMART" id="SM00829"/>
    </source>
</evidence>
<dbReference type="SUPFAM" id="SSF51735">
    <property type="entry name" value="NAD(P)-binding Rossmann-fold domains"/>
    <property type="match status" value="1"/>
</dbReference>
<dbReference type="EMBL" id="BAAATA010000018">
    <property type="protein sequence ID" value="GAA2494027.1"/>
    <property type="molecule type" value="Genomic_DNA"/>
</dbReference>
<name>A0ABN3M3B7_9ACTN</name>
<dbReference type="Proteomes" id="UP001501358">
    <property type="component" value="Unassembled WGS sequence"/>
</dbReference>
<gene>
    <name evidence="2" type="ORF">GCM10010406_32600</name>
</gene>
<evidence type="ECO:0000313" key="2">
    <source>
        <dbReference type="EMBL" id="GAA2494027.1"/>
    </source>
</evidence>
<proteinExistence type="predicted"/>
<feature type="domain" description="Enoyl reductase (ER)" evidence="1">
    <location>
        <begin position="10"/>
        <end position="309"/>
    </location>
</feature>
<dbReference type="InterPro" id="IPR013154">
    <property type="entry name" value="ADH-like_N"/>
</dbReference>
<dbReference type="Pfam" id="PF08240">
    <property type="entry name" value="ADH_N"/>
    <property type="match status" value="1"/>
</dbReference>
<dbReference type="PANTHER" id="PTHR11695:SF294">
    <property type="entry name" value="RETICULON-4-INTERACTING PROTEIN 1, MITOCHONDRIAL"/>
    <property type="match status" value="1"/>
</dbReference>
<dbReference type="PANTHER" id="PTHR11695">
    <property type="entry name" value="ALCOHOL DEHYDROGENASE RELATED"/>
    <property type="match status" value="1"/>
</dbReference>
<dbReference type="RefSeq" id="WP_344383912.1">
    <property type="nucleotide sequence ID" value="NZ_BAAATA010000018.1"/>
</dbReference>
<dbReference type="InterPro" id="IPR020843">
    <property type="entry name" value="ER"/>
</dbReference>
<protein>
    <submittedName>
        <fullName evidence="2">NADP-dependent oxidoreductase</fullName>
    </submittedName>
</protein>
<dbReference type="Gene3D" id="3.90.180.10">
    <property type="entry name" value="Medium-chain alcohol dehydrogenases, catalytic domain"/>
    <property type="match status" value="1"/>
</dbReference>
<evidence type="ECO:0000313" key="3">
    <source>
        <dbReference type="Proteomes" id="UP001501358"/>
    </source>
</evidence>
<comment type="caution">
    <text evidence="2">The sequence shown here is derived from an EMBL/GenBank/DDBJ whole genome shotgun (WGS) entry which is preliminary data.</text>
</comment>
<dbReference type="Gene3D" id="3.40.50.720">
    <property type="entry name" value="NAD(P)-binding Rossmann-like Domain"/>
    <property type="match status" value="1"/>
</dbReference>
<dbReference type="InterPro" id="IPR036291">
    <property type="entry name" value="NAD(P)-bd_dom_sf"/>
</dbReference>
<dbReference type="SMART" id="SM00829">
    <property type="entry name" value="PKS_ER"/>
    <property type="match status" value="1"/>
</dbReference>
<dbReference type="Pfam" id="PF13602">
    <property type="entry name" value="ADH_zinc_N_2"/>
    <property type="match status" value="1"/>
</dbReference>
<dbReference type="SUPFAM" id="SSF50129">
    <property type="entry name" value="GroES-like"/>
    <property type="match status" value="1"/>
</dbReference>
<accession>A0ABN3M3B7</accession>
<dbReference type="CDD" id="cd05289">
    <property type="entry name" value="MDR_like_2"/>
    <property type="match status" value="1"/>
</dbReference>
<sequence length="311" mass="31766">MRAMVLDGFGGPEVLRPAEVPAPEAVAPTDVVVRVQAAGINPIDLKTRAGGGVAALLPADGPKILGWDVAGVVESVGRGVTRFAPGDPVFGMPWFPRPAGAYAEYVAAPSRQFAALPPNVSAADAASVPLAALTARQALSLAAAGPGSQVLVHGAAGGVGYLAVQLAVALGARVVATARGEDAALLRGLGAERVLDYRGEPFEKALGPTLDAVIDLHGADGYPQRSLEVLRDGGTLVVVPSVAPRPEPERDIRVTGVMVEPDRADLEAVAALIASGAVRVRGARTFPLREAAEAHRALESGEVRGKVVLLP</sequence>
<dbReference type="InterPro" id="IPR011032">
    <property type="entry name" value="GroES-like_sf"/>
</dbReference>
<keyword evidence="3" id="KW-1185">Reference proteome</keyword>
<organism evidence="2 3">
    <name type="scientific">Streptomyces thermolineatus</name>
    <dbReference type="NCBI Taxonomy" id="44033"/>
    <lineage>
        <taxon>Bacteria</taxon>
        <taxon>Bacillati</taxon>
        <taxon>Actinomycetota</taxon>
        <taxon>Actinomycetes</taxon>
        <taxon>Kitasatosporales</taxon>
        <taxon>Streptomycetaceae</taxon>
        <taxon>Streptomyces</taxon>
    </lineage>
</organism>
<reference evidence="2 3" key="1">
    <citation type="journal article" date="2019" name="Int. J. Syst. Evol. Microbiol.">
        <title>The Global Catalogue of Microorganisms (GCM) 10K type strain sequencing project: providing services to taxonomists for standard genome sequencing and annotation.</title>
        <authorList>
            <consortium name="The Broad Institute Genomics Platform"/>
            <consortium name="The Broad Institute Genome Sequencing Center for Infectious Disease"/>
            <person name="Wu L."/>
            <person name="Ma J."/>
        </authorList>
    </citation>
    <scope>NUCLEOTIDE SEQUENCE [LARGE SCALE GENOMIC DNA]</scope>
    <source>
        <strain evidence="2 3">JCM 6307</strain>
    </source>
</reference>